<protein>
    <recommendedName>
        <fullName evidence="3">tRNA threonylcarbamoyladenosine biosynthesis protein TsaE</fullName>
    </recommendedName>
    <alternativeName>
        <fullName evidence="10">t(6)A37 threonylcarbamoyladenosine biosynthesis protein TsaE</fullName>
    </alternativeName>
</protein>
<dbReference type="NCBIfam" id="TIGR00150">
    <property type="entry name" value="T6A_YjeE"/>
    <property type="match status" value="1"/>
</dbReference>
<evidence type="ECO:0000256" key="5">
    <source>
        <dbReference type="ARBA" id="ARBA00022694"/>
    </source>
</evidence>
<gene>
    <name evidence="11" type="ORF">lacNasYZ03_00680</name>
</gene>
<keyword evidence="12" id="KW-1185">Reference proteome</keyword>
<accession>A0ABQ3W4J9</accession>
<keyword evidence="4" id="KW-0963">Cytoplasm</keyword>
<dbReference type="PANTHER" id="PTHR33540">
    <property type="entry name" value="TRNA THREONYLCARBAMOYLADENOSINE BIOSYNTHESIS PROTEIN TSAE"/>
    <property type="match status" value="1"/>
</dbReference>
<evidence type="ECO:0000256" key="9">
    <source>
        <dbReference type="ARBA" id="ARBA00022842"/>
    </source>
</evidence>
<dbReference type="RefSeq" id="WP_201330112.1">
    <property type="nucleotide sequence ID" value="NZ_BOCG01000640.1"/>
</dbReference>
<evidence type="ECO:0000256" key="2">
    <source>
        <dbReference type="ARBA" id="ARBA00007599"/>
    </source>
</evidence>
<evidence type="ECO:0000256" key="1">
    <source>
        <dbReference type="ARBA" id="ARBA00004496"/>
    </source>
</evidence>
<comment type="caution">
    <text evidence="11">The sequence shown here is derived from an EMBL/GenBank/DDBJ whole genome shotgun (WGS) entry which is preliminary data.</text>
</comment>
<evidence type="ECO:0000313" key="11">
    <source>
        <dbReference type="EMBL" id="GHW00381.1"/>
    </source>
</evidence>
<comment type="subcellular location">
    <subcellularLocation>
        <location evidence="1">Cytoplasm</location>
    </subcellularLocation>
</comment>
<sequence>MTKLAINSAADMQAFGSALAQSAQPHDLLLLKGDLGAGKTTMTQGFGRELGIRRPVKSPTFTLVREYREGRMPLFHMDFYRLEGDDLASIDLNDYLSEEGVVIIEWPQVIQADLPSDFLELVLTRVDDSWDSTKRLLELRPHGQRAEAWAKQASDLYQAQK</sequence>
<dbReference type="SUPFAM" id="SSF52540">
    <property type="entry name" value="P-loop containing nucleoside triphosphate hydrolases"/>
    <property type="match status" value="1"/>
</dbReference>
<dbReference type="PANTHER" id="PTHR33540:SF2">
    <property type="entry name" value="TRNA THREONYLCARBAMOYLADENOSINE BIOSYNTHESIS PROTEIN TSAE"/>
    <property type="match status" value="1"/>
</dbReference>
<evidence type="ECO:0000256" key="4">
    <source>
        <dbReference type="ARBA" id="ARBA00022490"/>
    </source>
</evidence>
<evidence type="ECO:0000256" key="6">
    <source>
        <dbReference type="ARBA" id="ARBA00022723"/>
    </source>
</evidence>
<keyword evidence="9" id="KW-0460">Magnesium</keyword>
<organism evidence="11 12">
    <name type="scientific">Lactobacillus nasalidis</name>
    <dbReference type="NCBI Taxonomy" id="2797258"/>
    <lineage>
        <taxon>Bacteria</taxon>
        <taxon>Bacillati</taxon>
        <taxon>Bacillota</taxon>
        <taxon>Bacilli</taxon>
        <taxon>Lactobacillales</taxon>
        <taxon>Lactobacillaceae</taxon>
        <taxon>Lactobacillus</taxon>
    </lineage>
</organism>
<dbReference type="Proteomes" id="UP000616547">
    <property type="component" value="Unassembled WGS sequence"/>
</dbReference>
<evidence type="ECO:0000256" key="3">
    <source>
        <dbReference type="ARBA" id="ARBA00019010"/>
    </source>
</evidence>
<evidence type="ECO:0000256" key="10">
    <source>
        <dbReference type="ARBA" id="ARBA00032441"/>
    </source>
</evidence>
<proteinExistence type="inferred from homology"/>
<evidence type="ECO:0000256" key="7">
    <source>
        <dbReference type="ARBA" id="ARBA00022741"/>
    </source>
</evidence>
<keyword evidence="5" id="KW-0819">tRNA processing</keyword>
<dbReference type="EMBL" id="BOCI01000015">
    <property type="protein sequence ID" value="GHW00381.1"/>
    <property type="molecule type" value="Genomic_DNA"/>
</dbReference>
<dbReference type="InterPro" id="IPR003442">
    <property type="entry name" value="T6A_TsaE"/>
</dbReference>
<keyword evidence="8" id="KW-0067">ATP-binding</keyword>
<keyword evidence="6" id="KW-0479">Metal-binding</keyword>
<dbReference type="Gene3D" id="3.40.50.300">
    <property type="entry name" value="P-loop containing nucleotide triphosphate hydrolases"/>
    <property type="match status" value="1"/>
</dbReference>
<dbReference type="InterPro" id="IPR027417">
    <property type="entry name" value="P-loop_NTPase"/>
</dbReference>
<evidence type="ECO:0000256" key="8">
    <source>
        <dbReference type="ARBA" id="ARBA00022840"/>
    </source>
</evidence>
<comment type="similarity">
    <text evidence="2">Belongs to the TsaE family.</text>
</comment>
<name>A0ABQ3W4J9_9LACO</name>
<keyword evidence="7" id="KW-0547">Nucleotide-binding</keyword>
<reference evidence="12" key="1">
    <citation type="submission" date="2021-01" db="EMBL/GenBank/DDBJ databases">
        <title>Draft genome sequence of Nasalis larvatus strain YZ03.</title>
        <authorList>
            <person name="Suzuki-Hashido N."/>
            <person name="Tsuchida S."/>
            <person name="Hayakawa T."/>
        </authorList>
    </citation>
    <scope>NUCLEOTIDE SEQUENCE [LARGE SCALE GENOMIC DNA]</scope>
    <source>
        <strain evidence="12">YZ03</strain>
    </source>
</reference>
<evidence type="ECO:0000313" key="12">
    <source>
        <dbReference type="Proteomes" id="UP000616547"/>
    </source>
</evidence>
<dbReference type="Pfam" id="PF02367">
    <property type="entry name" value="TsaE"/>
    <property type="match status" value="1"/>
</dbReference>